<dbReference type="AlphaFoldDB" id="A0A5C3P8J2"/>
<keyword evidence="2" id="KW-1185">Reference proteome</keyword>
<sequence length="184" mass="20081">MVSSSAGETPAWASSSNTIFPAITASKTLSNGSNLLEELGSSGSPRSADASANATLRLTAHSCSARLRNSASSCYPATSADKLLRVRSDCQVLRPRSLHTARHNSGASVQIRTYEESIMRFGRASIRAVMAGPLNVSFRQFVWKQSRLRDVACGDICRNEYSLHCSRSRTRHRIWFVRSVGMLG</sequence>
<evidence type="ECO:0000313" key="1">
    <source>
        <dbReference type="EMBL" id="TFK85229.1"/>
    </source>
</evidence>
<protein>
    <submittedName>
        <fullName evidence="1">Uncharacterized protein</fullName>
    </submittedName>
</protein>
<organism evidence="1 2">
    <name type="scientific">Polyporus arcularius HHB13444</name>
    <dbReference type="NCBI Taxonomy" id="1314778"/>
    <lineage>
        <taxon>Eukaryota</taxon>
        <taxon>Fungi</taxon>
        <taxon>Dikarya</taxon>
        <taxon>Basidiomycota</taxon>
        <taxon>Agaricomycotina</taxon>
        <taxon>Agaricomycetes</taxon>
        <taxon>Polyporales</taxon>
        <taxon>Polyporaceae</taxon>
        <taxon>Polyporus</taxon>
    </lineage>
</organism>
<proteinExistence type="predicted"/>
<dbReference type="Proteomes" id="UP000308197">
    <property type="component" value="Unassembled WGS sequence"/>
</dbReference>
<dbReference type="InParanoid" id="A0A5C3P8J2"/>
<gene>
    <name evidence="1" type="ORF">K466DRAFT_198028</name>
</gene>
<dbReference type="EMBL" id="ML211265">
    <property type="protein sequence ID" value="TFK85229.1"/>
    <property type="molecule type" value="Genomic_DNA"/>
</dbReference>
<evidence type="ECO:0000313" key="2">
    <source>
        <dbReference type="Proteomes" id="UP000308197"/>
    </source>
</evidence>
<name>A0A5C3P8J2_9APHY</name>
<accession>A0A5C3P8J2</accession>
<reference evidence="1 2" key="1">
    <citation type="journal article" date="2019" name="Nat. Ecol. Evol.">
        <title>Megaphylogeny resolves global patterns of mushroom evolution.</title>
        <authorList>
            <person name="Varga T."/>
            <person name="Krizsan K."/>
            <person name="Foldi C."/>
            <person name="Dima B."/>
            <person name="Sanchez-Garcia M."/>
            <person name="Sanchez-Ramirez S."/>
            <person name="Szollosi G.J."/>
            <person name="Szarkandi J.G."/>
            <person name="Papp V."/>
            <person name="Albert L."/>
            <person name="Andreopoulos W."/>
            <person name="Angelini C."/>
            <person name="Antonin V."/>
            <person name="Barry K.W."/>
            <person name="Bougher N.L."/>
            <person name="Buchanan P."/>
            <person name="Buyck B."/>
            <person name="Bense V."/>
            <person name="Catcheside P."/>
            <person name="Chovatia M."/>
            <person name="Cooper J."/>
            <person name="Damon W."/>
            <person name="Desjardin D."/>
            <person name="Finy P."/>
            <person name="Geml J."/>
            <person name="Haridas S."/>
            <person name="Hughes K."/>
            <person name="Justo A."/>
            <person name="Karasinski D."/>
            <person name="Kautmanova I."/>
            <person name="Kiss B."/>
            <person name="Kocsube S."/>
            <person name="Kotiranta H."/>
            <person name="LaButti K.M."/>
            <person name="Lechner B.E."/>
            <person name="Liimatainen K."/>
            <person name="Lipzen A."/>
            <person name="Lukacs Z."/>
            <person name="Mihaltcheva S."/>
            <person name="Morgado L.N."/>
            <person name="Niskanen T."/>
            <person name="Noordeloos M.E."/>
            <person name="Ohm R.A."/>
            <person name="Ortiz-Santana B."/>
            <person name="Ovrebo C."/>
            <person name="Racz N."/>
            <person name="Riley R."/>
            <person name="Savchenko A."/>
            <person name="Shiryaev A."/>
            <person name="Soop K."/>
            <person name="Spirin V."/>
            <person name="Szebenyi C."/>
            <person name="Tomsovsky M."/>
            <person name="Tulloss R.E."/>
            <person name="Uehling J."/>
            <person name="Grigoriev I.V."/>
            <person name="Vagvolgyi C."/>
            <person name="Papp T."/>
            <person name="Martin F.M."/>
            <person name="Miettinen O."/>
            <person name="Hibbett D.S."/>
            <person name="Nagy L.G."/>
        </authorList>
    </citation>
    <scope>NUCLEOTIDE SEQUENCE [LARGE SCALE GENOMIC DNA]</scope>
    <source>
        <strain evidence="1 2">HHB13444</strain>
    </source>
</reference>